<evidence type="ECO:0000256" key="1">
    <source>
        <dbReference type="SAM" id="MobiDB-lite"/>
    </source>
</evidence>
<dbReference type="Pfam" id="PF13410">
    <property type="entry name" value="GST_C_2"/>
    <property type="match status" value="1"/>
</dbReference>
<proteinExistence type="predicted"/>
<comment type="caution">
    <text evidence="4">The sequence shown here is derived from an EMBL/GenBank/DDBJ whole genome shotgun (WGS) entry which is preliminary data.</text>
</comment>
<feature type="domain" description="GST N-terminal" evidence="2">
    <location>
        <begin position="5"/>
        <end position="88"/>
    </location>
</feature>
<dbReference type="Pfam" id="PF13417">
    <property type="entry name" value="GST_N_3"/>
    <property type="match status" value="1"/>
</dbReference>
<sequence>MAPASSHTVIGTPFSTFTRTITLGLEYKGVSYVRKAAIPQSALAVENHPFGYLPTLVIHDANNSHGDIKLCESQAIAKYIDRICPAPSLQLQSGVDLPVEEKVWEFVSIVASFGFPAVEVGVVKPRVKATDEGKLSEPKIEVQINEGVQQLKRFLSVVESLMHAEGYAFGGKLTWADFFLYPLLSDLRAVPEWTVVENRLQAWMELMDKLPAVKATENGTLSFRRLYLILSYVFFGLNPISAFALKHLKPRSGSRNMPENTARIGRLKVTNFKGELPKLTILCQTAEDQRRGKLYIYGGIYPPDAVDEEEESESSDTGSEDETPCNDFHVCDVAKMEFTNLTDSLVYTTPADPFSAAGHTRSTKPLPSLHMPGLAFTEIRGVPVVLIFGGYDRDLDEVSSKLIAINTLHLEWFYVTFEPPRNLATIAPRFKPTVVALNERLYIFGGKLAGKRPHLRTYSVAAFQPGTFQWKWVAADEPYPAEVKQAFRNGVVVHGEQAILLGPGRTTDEPINFVSNSFYYFIPRTRTFERLRPSGVRLPRAVEWYYLRAYDPDASQKDVVCQPTVPSAILCAWTKDLKQKGYLDTEGWRFFLPPDEPEHIECLNMKAEVAKLDLNLHRFAIIGKKMFFMGNNGEGEKICDTIVEFSLEE</sequence>
<dbReference type="SUPFAM" id="SSF117281">
    <property type="entry name" value="Kelch motif"/>
    <property type="match status" value="1"/>
</dbReference>
<dbReference type="PROSITE" id="PS50404">
    <property type="entry name" value="GST_NTER"/>
    <property type="match status" value="1"/>
</dbReference>
<dbReference type="SUPFAM" id="SSF52833">
    <property type="entry name" value="Thioredoxin-like"/>
    <property type="match status" value="1"/>
</dbReference>
<dbReference type="InterPro" id="IPR004045">
    <property type="entry name" value="Glutathione_S-Trfase_N"/>
</dbReference>
<dbReference type="Gene3D" id="1.20.1050.10">
    <property type="match status" value="1"/>
</dbReference>
<dbReference type="SUPFAM" id="SSF47616">
    <property type="entry name" value="GST C-terminal domain-like"/>
    <property type="match status" value="1"/>
</dbReference>
<dbReference type="CDD" id="cd00299">
    <property type="entry name" value="GST_C_family"/>
    <property type="match status" value="1"/>
</dbReference>
<dbReference type="OrthoDB" id="249703at2759"/>
<protein>
    <recommendedName>
        <fullName evidence="6">GST N-terminal domain-containing protein</fullName>
    </recommendedName>
</protein>
<dbReference type="Gene3D" id="3.40.30.10">
    <property type="entry name" value="Glutaredoxin"/>
    <property type="match status" value="1"/>
</dbReference>
<evidence type="ECO:0000313" key="4">
    <source>
        <dbReference type="EMBL" id="KAJ3515855.1"/>
    </source>
</evidence>
<accession>A0A9W8MZX5</accession>
<dbReference type="Proteomes" id="UP001148786">
    <property type="component" value="Unassembled WGS sequence"/>
</dbReference>
<feature type="domain" description="GST C-terminal" evidence="3">
    <location>
        <begin position="96"/>
        <end position="228"/>
    </location>
</feature>
<dbReference type="PROSITE" id="PS50405">
    <property type="entry name" value="GST_CTER"/>
    <property type="match status" value="1"/>
</dbReference>
<feature type="compositionally biased region" description="Acidic residues" evidence="1">
    <location>
        <begin position="305"/>
        <end position="324"/>
    </location>
</feature>
<dbReference type="AlphaFoldDB" id="A0A9W8MZX5"/>
<evidence type="ECO:0000259" key="3">
    <source>
        <dbReference type="PROSITE" id="PS50405"/>
    </source>
</evidence>
<dbReference type="Gene3D" id="2.120.10.80">
    <property type="entry name" value="Kelch-type beta propeller"/>
    <property type="match status" value="1"/>
</dbReference>
<evidence type="ECO:0008006" key="6">
    <source>
        <dbReference type="Google" id="ProtNLM"/>
    </source>
</evidence>
<dbReference type="EMBL" id="JANKHO010000078">
    <property type="protein sequence ID" value="KAJ3515855.1"/>
    <property type="molecule type" value="Genomic_DNA"/>
</dbReference>
<feature type="region of interest" description="Disordered" evidence="1">
    <location>
        <begin position="303"/>
        <end position="325"/>
    </location>
</feature>
<keyword evidence="5" id="KW-1185">Reference proteome</keyword>
<dbReference type="InterPro" id="IPR015915">
    <property type="entry name" value="Kelch-typ_b-propeller"/>
</dbReference>
<dbReference type="InterPro" id="IPR010987">
    <property type="entry name" value="Glutathione-S-Trfase_C-like"/>
</dbReference>
<name>A0A9W8MZX5_9AGAR</name>
<evidence type="ECO:0000313" key="5">
    <source>
        <dbReference type="Proteomes" id="UP001148786"/>
    </source>
</evidence>
<dbReference type="InterPro" id="IPR036282">
    <property type="entry name" value="Glutathione-S-Trfase_C_sf"/>
</dbReference>
<evidence type="ECO:0000259" key="2">
    <source>
        <dbReference type="PROSITE" id="PS50404"/>
    </source>
</evidence>
<dbReference type="InterPro" id="IPR036249">
    <property type="entry name" value="Thioredoxin-like_sf"/>
</dbReference>
<organism evidence="4 5">
    <name type="scientific">Agrocybe chaxingu</name>
    <dbReference type="NCBI Taxonomy" id="84603"/>
    <lineage>
        <taxon>Eukaryota</taxon>
        <taxon>Fungi</taxon>
        <taxon>Dikarya</taxon>
        <taxon>Basidiomycota</taxon>
        <taxon>Agaricomycotina</taxon>
        <taxon>Agaricomycetes</taxon>
        <taxon>Agaricomycetidae</taxon>
        <taxon>Agaricales</taxon>
        <taxon>Agaricineae</taxon>
        <taxon>Strophariaceae</taxon>
        <taxon>Agrocybe</taxon>
    </lineage>
</organism>
<reference evidence="4" key="1">
    <citation type="submission" date="2022-07" db="EMBL/GenBank/DDBJ databases">
        <title>Genome Sequence of Agrocybe chaxingu.</title>
        <authorList>
            <person name="Buettner E."/>
        </authorList>
    </citation>
    <scope>NUCLEOTIDE SEQUENCE</scope>
    <source>
        <strain evidence="4">MP-N11</strain>
    </source>
</reference>
<gene>
    <name evidence="4" type="ORF">NLJ89_g1499</name>
</gene>